<dbReference type="PROSITE" id="PS50102">
    <property type="entry name" value="RRM"/>
    <property type="match status" value="2"/>
</dbReference>
<dbReference type="PANTHER" id="PTHR48025">
    <property type="entry name" value="OS02G0815200 PROTEIN"/>
    <property type="match status" value="1"/>
</dbReference>
<evidence type="ECO:0000256" key="1">
    <source>
        <dbReference type="ARBA" id="ARBA00022737"/>
    </source>
</evidence>
<name>A0ABM1RUG7_LIMPO</name>
<evidence type="ECO:0000259" key="5">
    <source>
        <dbReference type="PROSITE" id="PS50102"/>
    </source>
</evidence>
<evidence type="ECO:0000313" key="6">
    <source>
        <dbReference type="Proteomes" id="UP000694941"/>
    </source>
</evidence>
<dbReference type="SUPFAM" id="SSF54928">
    <property type="entry name" value="RNA-binding domain, RBD"/>
    <property type="match status" value="1"/>
</dbReference>
<dbReference type="InterPro" id="IPR035979">
    <property type="entry name" value="RBD_domain_sf"/>
</dbReference>
<dbReference type="GeneID" id="106475107"/>
<organism evidence="6 7">
    <name type="scientific">Limulus polyphemus</name>
    <name type="common">Atlantic horseshoe crab</name>
    <dbReference type="NCBI Taxonomy" id="6850"/>
    <lineage>
        <taxon>Eukaryota</taxon>
        <taxon>Metazoa</taxon>
        <taxon>Ecdysozoa</taxon>
        <taxon>Arthropoda</taxon>
        <taxon>Chelicerata</taxon>
        <taxon>Merostomata</taxon>
        <taxon>Xiphosura</taxon>
        <taxon>Limulidae</taxon>
        <taxon>Limulus</taxon>
    </lineage>
</organism>
<evidence type="ECO:0000256" key="2">
    <source>
        <dbReference type="ARBA" id="ARBA00022884"/>
    </source>
</evidence>
<dbReference type="PANTHER" id="PTHR48025:SF26">
    <property type="entry name" value="HETEROGENEOUS NUCLEAR RIBONUCLEOPROTEIN M-RELATED"/>
    <property type="match status" value="1"/>
</dbReference>
<dbReference type="InterPro" id="IPR002343">
    <property type="entry name" value="Hud_Sxl_RNA"/>
</dbReference>
<accession>A0ABM1RUG7</accession>
<dbReference type="Pfam" id="PF00076">
    <property type="entry name" value="RRM_1"/>
    <property type="match status" value="2"/>
</dbReference>
<dbReference type="InterPro" id="IPR012677">
    <property type="entry name" value="Nucleotide-bd_a/b_plait_sf"/>
</dbReference>
<evidence type="ECO:0000313" key="7">
    <source>
        <dbReference type="RefSeq" id="XP_022235022.1"/>
    </source>
</evidence>
<gene>
    <name evidence="7" type="primary">LOC106475107</name>
</gene>
<dbReference type="InterPro" id="IPR050502">
    <property type="entry name" value="Euk_RNA-bind_prot"/>
</dbReference>
<feature type="compositionally biased region" description="Polar residues" evidence="4">
    <location>
        <begin position="1"/>
        <end position="21"/>
    </location>
</feature>
<proteinExistence type="predicted"/>
<evidence type="ECO:0000256" key="3">
    <source>
        <dbReference type="PROSITE-ProRule" id="PRU00176"/>
    </source>
</evidence>
<evidence type="ECO:0000256" key="4">
    <source>
        <dbReference type="SAM" id="MobiDB-lite"/>
    </source>
</evidence>
<dbReference type="SMART" id="SM00360">
    <property type="entry name" value="RRM"/>
    <property type="match status" value="2"/>
</dbReference>
<dbReference type="InterPro" id="IPR000504">
    <property type="entry name" value="RRM_dom"/>
</dbReference>
<sequence>MQPSYQWTRNAAQDTRIQSQRGAYGSHHTKKAYSATQVMTASSSVSGSNAESSISQSDSVSSGTEQLSQTNLFIRGLLHSTTDKDLLNLCSPYGNVISTKAILDKMTNSCKGYGFVDFESPVAAENAVKKLQAKGIQAQMARQQEQDPTNLYITNLPKSMMEGDLEKLLAPYGLVISTRILRDSYVCSRGIGFARLESKEICEVIIRNLNGKYIAGSNVPLLIKFADGGNKKRNQYRSQEDRIWREREAIPLTYDQPTMPQNGVTVQLSNPMGNYLRAYSTHVSNYPFQTGATWMDPQQYLVQSPIGYSQVKGFSNELNFIEVSSIKHEVHLKKKLY</sequence>
<keyword evidence="1" id="KW-0677">Repeat</keyword>
<dbReference type="RefSeq" id="XP_022235022.1">
    <property type="nucleotide sequence ID" value="XM_022379314.1"/>
</dbReference>
<reference evidence="7" key="1">
    <citation type="submission" date="2025-08" db="UniProtKB">
        <authorList>
            <consortium name="RefSeq"/>
        </authorList>
    </citation>
    <scope>IDENTIFICATION</scope>
    <source>
        <tissue evidence="7">Muscle</tissue>
    </source>
</reference>
<feature type="domain" description="RRM" evidence="5">
    <location>
        <begin position="70"/>
        <end position="143"/>
    </location>
</feature>
<dbReference type="Proteomes" id="UP000694941">
    <property type="component" value="Unplaced"/>
</dbReference>
<keyword evidence="2 3" id="KW-0694">RNA-binding</keyword>
<dbReference type="Gene3D" id="3.30.70.330">
    <property type="match status" value="2"/>
</dbReference>
<feature type="region of interest" description="Disordered" evidence="4">
    <location>
        <begin position="1"/>
        <end position="30"/>
    </location>
</feature>
<keyword evidence="6" id="KW-1185">Reference proteome</keyword>
<protein>
    <submittedName>
        <fullName evidence="7">Protein alan shepard-like</fullName>
    </submittedName>
</protein>
<dbReference type="CDD" id="cd12244">
    <property type="entry name" value="RRM2_MSSP"/>
    <property type="match status" value="1"/>
</dbReference>
<dbReference type="PRINTS" id="PR00961">
    <property type="entry name" value="HUDSXLRNA"/>
</dbReference>
<feature type="domain" description="RRM" evidence="5">
    <location>
        <begin position="149"/>
        <end position="228"/>
    </location>
</feature>